<name>A0AAU9UBM3_EUPED</name>
<evidence type="ECO:0000313" key="2">
    <source>
        <dbReference type="EMBL" id="CAH2096593.1"/>
    </source>
</evidence>
<evidence type="ECO:0000256" key="1">
    <source>
        <dbReference type="SAM" id="MobiDB-lite"/>
    </source>
</evidence>
<evidence type="ECO:0000313" key="3">
    <source>
        <dbReference type="Proteomes" id="UP001153954"/>
    </source>
</evidence>
<dbReference type="Proteomes" id="UP001153954">
    <property type="component" value="Unassembled WGS sequence"/>
</dbReference>
<keyword evidence="3" id="KW-1185">Reference proteome</keyword>
<feature type="compositionally biased region" description="Acidic residues" evidence="1">
    <location>
        <begin position="14"/>
        <end position="37"/>
    </location>
</feature>
<reference evidence="2" key="1">
    <citation type="submission" date="2022-03" db="EMBL/GenBank/DDBJ databases">
        <authorList>
            <person name="Tunstrom K."/>
        </authorList>
    </citation>
    <scope>NUCLEOTIDE SEQUENCE</scope>
</reference>
<dbReference type="EMBL" id="CAKOGL010000016">
    <property type="protein sequence ID" value="CAH2096593.1"/>
    <property type="molecule type" value="Genomic_DNA"/>
</dbReference>
<proteinExistence type="predicted"/>
<gene>
    <name evidence="2" type="ORF">EEDITHA_LOCUS11912</name>
</gene>
<sequence length="104" mass="12068">MEHKLTKNDTQELLLDENDLDPEPLSDFEPCDEEDINNSENSTNESFHNIYPLLIQTTHHLTIMSKQRVIKIFQHQQLLITEVKISSNGPKYHSEAPELEVTIL</sequence>
<accession>A0AAU9UBM3</accession>
<feature type="region of interest" description="Disordered" evidence="1">
    <location>
        <begin position="1"/>
        <end position="43"/>
    </location>
</feature>
<protein>
    <submittedName>
        <fullName evidence="2">Uncharacterized protein</fullName>
    </submittedName>
</protein>
<organism evidence="2 3">
    <name type="scientific">Euphydryas editha</name>
    <name type="common">Edith's checkerspot</name>
    <dbReference type="NCBI Taxonomy" id="104508"/>
    <lineage>
        <taxon>Eukaryota</taxon>
        <taxon>Metazoa</taxon>
        <taxon>Ecdysozoa</taxon>
        <taxon>Arthropoda</taxon>
        <taxon>Hexapoda</taxon>
        <taxon>Insecta</taxon>
        <taxon>Pterygota</taxon>
        <taxon>Neoptera</taxon>
        <taxon>Endopterygota</taxon>
        <taxon>Lepidoptera</taxon>
        <taxon>Glossata</taxon>
        <taxon>Ditrysia</taxon>
        <taxon>Papilionoidea</taxon>
        <taxon>Nymphalidae</taxon>
        <taxon>Nymphalinae</taxon>
        <taxon>Euphydryas</taxon>
    </lineage>
</organism>
<dbReference type="AlphaFoldDB" id="A0AAU9UBM3"/>
<feature type="compositionally biased region" description="Basic and acidic residues" evidence="1">
    <location>
        <begin position="1"/>
        <end position="10"/>
    </location>
</feature>
<comment type="caution">
    <text evidence="2">The sequence shown here is derived from an EMBL/GenBank/DDBJ whole genome shotgun (WGS) entry which is preliminary data.</text>
</comment>